<dbReference type="PANTHER" id="PTHR31282">
    <property type="entry name" value="WRKY TRANSCRIPTION FACTOR 21-RELATED"/>
    <property type="match status" value="1"/>
</dbReference>
<dbReference type="Pfam" id="PF03106">
    <property type="entry name" value="WRKY"/>
    <property type="match status" value="1"/>
</dbReference>
<keyword evidence="2" id="KW-0805">Transcription regulation</keyword>
<evidence type="ECO:0000256" key="2">
    <source>
        <dbReference type="ARBA" id="ARBA00023015"/>
    </source>
</evidence>
<keyword evidence="9" id="KW-1185">Reference proteome</keyword>
<evidence type="ECO:0000256" key="4">
    <source>
        <dbReference type="ARBA" id="ARBA00023163"/>
    </source>
</evidence>
<keyword evidence="5" id="KW-0539">Nucleus</keyword>
<dbReference type="OrthoDB" id="498938at2759"/>
<evidence type="ECO:0000259" key="7">
    <source>
        <dbReference type="PROSITE" id="PS50811"/>
    </source>
</evidence>
<feature type="domain" description="WRKY" evidence="7">
    <location>
        <begin position="135"/>
        <end position="187"/>
    </location>
</feature>
<sequence length="239" mass="27305">MIDIFSDDGTADDGRRMRGTARARSPVDARMFDETYDGVEEDGREDGDGGGGCEARRLRMRSFENTLATLCEGFVDECERVRRWEVMRDRGVIVVDRERMRVDADATGPVNASARERCKKTSAARDETLRVTLKTSEEKLDDGFRWRKYGNKMLSGQPHPRAYYKCTSGCGKGFLQKHVERIASKGREKHLFLVTYYGRSPGCEQTEELLEELYENFRARARSGGENLVDSVQMTRRKC</sequence>
<keyword evidence="3 8" id="KW-0238">DNA-binding</keyword>
<dbReference type="Proteomes" id="UP000009170">
    <property type="component" value="Unassembled WGS sequence"/>
</dbReference>
<dbReference type="GO" id="GO:0043565">
    <property type="term" value="F:sequence-specific DNA binding"/>
    <property type="evidence" value="ECO:0007669"/>
    <property type="project" value="InterPro"/>
</dbReference>
<evidence type="ECO:0000256" key="3">
    <source>
        <dbReference type="ARBA" id="ARBA00023125"/>
    </source>
</evidence>
<feature type="region of interest" description="Disordered" evidence="6">
    <location>
        <begin position="1"/>
        <end position="24"/>
    </location>
</feature>
<dbReference type="Gene3D" id="2.20.25.80">
    <property type="entry name" value="WRKY domain"/>
    <property type="match status" value="1"/>
</dbReference>
<proteinExistence type="predicted"/>
<gene>
    <name evidence="8" type="ORF">OT_ostta07g04340</name>
</gene>
<dbReference type="KEGG" id="ota:OT_ostta07g04340"/>
<dbReference type="AlphaFoldDB" id="A0A090M9V7"/>
<reference evidence="8 9" key="2">
    <citation type="journal article" date="2014" name="BMC Genomics">
        <title>An improved genome of the model marine alga Ostreococcus tauri unfolds by assessing Illumina de novo assemblies.</title>
        <authorList>
            <person name="Blanc-Mathieu R."/>
            <person name="Verhelst B."/>
            <person name="Derelle E."/>
            <person name="Rombauts S."/>
            <person name="Bouget F.Y."/>
            <person name="Carre I."/>
            <person name="Chateau A."/>
            <person name="Eyre-Walker A."/>
            <person name="Grimsley N."/>
            <person name="Moreau H."/>
            <person name="Piegu B."/>
            <person name="Rivals E."/>
            <person name="Schackwitz W."/>
            <person name="Van de Peer Y."/>
            <person name="Piganeau G."/>
        </authorList>
    </citation>
    <scope>NUCLEOTIDE SEQUENCE [LARGE SCALE GENOMIC DNA]</scope>
    <source>
        <strain evidence="9">OTTH 0595 / CCAP 157/2 / RCC745</strain>
    </source>
</reference>
<organism evidence="8 9">
    <name type="scientific">Ostreococcus tauri</name>
    <name type="common">Marine green alga</name>
    <dbReference type="NCBI Taxonomy" id="70448"/>
    <lineage>
        <taxon>Eukaryota</taxon>
        <taxon>Viridiplantae</taxon>
        <taxon>Chlorophyta</taxon>
        <taxon>Mamiellophyceae</taxon>
        <taxon>Mamiellales</taxon>
        <taxon>Bathycoccaceae</taxon>
        <taxon>Ostreococcus</taxon>
    </lineage>
</organism>
<dbReference type="SUPFAM" id="SSF118290">
    <property type="entry name" value="WRKY DNA-binding domain"/>
    <property type="match status" value="1"/>
</dbReference>
<dbReference type="STRING" id="70448.A0A090M9V7"/>
<comment type="caution">
    <text evidence="8">The sequence shown here is derived from an EMBL/GenBank/DDBJ whole genome shotgun (WGS) entry which is preliminary data.</text>
</comment>
<dbReference type="PROSITE" id="PS50811">
    <property type="entry name" value="WRKY"/>
    <property type="match status" value="1"/>
</dbReference>
<protein>
    <submittedName>
        <fullName evidence="8">DNA-binding WRKY</fullName>
    </submittedName>
</protein>
<dbReference type="GeneID" id="9836930"/>
<name>A0A090M9V7_OSTTA</name>
<evidence type="ECO:0000313" key="8">
    <source>
        <dbReference type="EMBL" id="CEF98869.1"/>
    </source>
</evidence>
<accession>A0A090M9V7</accession>
<dbReference type="InParanoid" id="A0A090M9V7"/>
<keyword evidence="4" id="KW-0804">Transcription</keyword>
<dbReference type="EMBL" id="CAID01000007">
    <property type="protein sequence ID" value="CEF98869.1"/>
    <property type="molecule type" value="Genomic_DNA"/>
</dbReference>
<dbReference type="RefSeq" id="XP_003080527.2">
    <property type="nucleotide sequence ID" value="XM_003080479.2"/>
</dbReference>
<dbReference type="GO" id="GO:0005634">
    <property type="term" value="C:nucleus"/>
    <property type="evidence" value="ECO:0007669"/>
    <property type="project" value="UniProtKB-SubCell"/>
</dbReference>
<dbReference type="SMART" id="SM00774">
    <property type="entry name" value="WRKY"/>
    <property type="match status" value="1"/>
</dbReference>
<dbReference type="InterPro" id="IPR003657">
    <property type="entry name" value="WRKY_dom"/>
</dbReference>
<dbReference type="InterPro" id="IPR036576">
    <property type="entry name" value="WRKY_dom_sf"/>
</dbReference>
<dbReference type="GO" id="GO:0003700">
    <property type="term" value="F:DNA-binding transcription factor activity"/>
    <property type="evidence" value="ECO:0007669"/>
    <property type="project" value="InterPro"/>
</dbReference>
<dbReference type="InterPro" id="IPR044810">
    <property type="entry name" value="WRKY_plant"/>
</dbReference>
<evidence type="ECO:0000256" key="6">
    <source>
        <dbReference type="SAM" id="MobiDB-lite"/>
    </source>
</evidence>
<evidence type="ECO:0000256" key="5">
    <source>
        <dbReference type="ARBA" id="ARBA00023242"/>
    </source>
</evidence>
<comment type="subcellular location">
    <subcellularLocation>
        <location evidence="1">Nucleus</location>
    </subcellularLocation>
</comment>
<evidence type="ECO:0000313" key="9">
    <source>
        <dbReference type="Proteomes" id="UP000009170"/>
    </source>
</evidence>
<reference evidence="9" key="1">
    <citation type="journal article" date="2006" name="Proc. Natl. Acad. Sci. U.S.A.">
        <title>Genome analysis of the smallest free-living eukaryote Ostreococcus tauri unveils many unique features.</title>
        <authorList>
            <person name="Derelle E."/>
            <person name="Ferraz C."/>
            <person name="Rombauts S."/>
            <person name="Rouze P."/>
            <person name="Worden A.Z."/>
            <person name="Robbens S."/>
            <person name="Partensky F."/>
            <person name="Degroeve S."/>
            <person name="Echeynie S."/>
            <person name="Cooke R."/>
            <person name="Saeys Y."/>
            <person name="Wuyts J."/>
            <person name="Jabbari K."/>
            <person name="Bowler C."/>
            <person name="Panaud O."/>
            <person name="Piegu B."/>
            <person name="Ball S.G."/>
            <person name="Ral J.-P."/>
            <person name="Bouget F.-Y."/>
            <person name="Piganeau G."/>
            <person name="De Baets B."/>
            <person name="Picard A."/>
            <person name="Delseny M."/>
            <person name="Demaille J."/>
            <person name="Van de Peer Y."/>
            <person name="Moreau H."/>
        </authorList>
    </citation>
    <scope>NUCLEOTIDE SEQUENCE [LARGE SCALE GENOMIC DNA]</scope>
    <source>
        <strain evidence="9">OTTH 0595 / CCAP 157/2 / RCC745</strain>
    </source>
</reference>
<evidence type="ECO:0000256" key="1">
    <source>
        <dbReference type="ARBA" id="ARBA00004123"/>
    </source>
</evidence>
<feature type="compositionally biased region" description="Acidic residues" evidence="6">
    <location>
        <begin position="1"/>
        <end position="11"/>
    </location>
</feature>